<comment type="caution">
    <text evidence="1">The sequence shown here is derived from an EMBL/GenBank/DDBJ whole genome shotgun (WGS) entry which is preliminary data.</text>
</comment>
<dbReference type="Proteomes" id="UP000230154">
    <property type="component" value="Unassembled WGS sequence"/>
</dbReference>
<organism evidence="1 2">
    <name type="scientific">Candidatus Magasanikbacteria bacterium CG10_big_fil_rev_8_21_14_0_10_47_10</name>
    <dbReference type="NCBI Taxonomy" id="1974652"/>
    <lineage>
        <taxon>Bacteria</taxon>
        <taxon>Candidatus Magasanikiibacteriota</taxon>
    </lineage>
</organism>
<dbReference type="AlphaFoldDB" id="A0A2H0TRV4"/>
<dbReference type="SUPFAM" id="SSF55729">
    <property type="entry name" value="Acyl-CoA N-acyltransferases (Nat)"/>
    <property type="match status" value="1"/>
</dbReference>
<proteinExistence type="predicted"/>
<evidence type="ECO:0008006" key="3">
    <source>
        <dbReference type="Google" id="ProtNLM"/>
    </source>
</evidence>
<name>A0A2H0TRV4_9BACT</name>
<evidence type="ECO:0000313" key="1">
    <source>
        <dbReference type="EMBL" id="PIR74879.1"/>
    </source>
</evidence>
<evidence type="ECO:0000313" key="2">
    <source>
        <dbReference type="Proteomes" id="UP000230154"/>
    </source>
</evidence>
<protein>
    <recommendedName>
        <fullName evidence="3">N-end rule aminoacyl transferase C-terminal domain-containing protein</fullName>
    </recommendedName>
</protein>
<sequence>MSYLSWNTQTISDFSDETIHAMYQQGYVFTRKGKGEMDQTRSVRVDLSQFELSSENRRILRKCQDMILAATSIPYAEYDWSIGKMAKDFYDTKFGEGTFSANKIKEIMTDRKKSNFNRLLKFTTNSSQPIGYCIALETDYIVHYSYPFYALLATGSELKNIGMGMMLQAIQYAKENSKTHIYIGAAQRPTDTYKLQFAGLEWFDGTGWSNNLETLKQILDSDV</sequence>
<accession>A0A2H0TRV4</accession>
<gene>
    <name evidence="1" type="ORF">COU35_00200</name>
</gene>
<dbReference type="EMBL" id="PFCB01000002">
    <property type="protein sequence ID" value="PIR74879.1"/>
    <property type="molecule type" value="Genomic_DNA"/>
</dbReference>
<dbReference type="InterPro" id="IPR016181">
    <property type="entry name" value="Acyl_CoA_acyltransferase"/>
</dbReference>
<reference evidence="2" key="1">
    <citation type="submission" date="2017-09" db="EMBL/GenBank/DDBJ databases">
        <title>Depth-based differentiation of microbial function through sediment-hosted aquifers and enrichment of novel symbionts in the deep terrestrial subsurface.</title>
        <authorList>
            <person name="Probst A.J."/>
            <person name="Ladd B."/>
            <person name="Jarett J.K."/>
            <person name="Geller-Mcgrath D.E."/>
            <person name="Sieber C.M.K."/>
            <person name="Emerson J.B."/>
            <person name="Anantharaman K."/>
            <person name="Thomas B.C."/>
            <person name="Malmstrom R."/>
            <person name="Stieglmeier M."/>
            <person name="Klingl A."/>
            <person name="Woyke T."/>
            <person name="Ryan C.M."/>
            <person name="Banfield J.F."/>
        </authorList>
    </citation>
    <scope>NUCLEOTIDE SEQUENCE [LARGE SCALE GENOMIC DNA]</scope>
</reference>